<name>W1PJH8_AMBTC</name>
<feature type="compositionally biased region" description="Polar residues" evidence="1">
    <location>
        <begin position="49"/>
        <end position="62"/>
    </location>
</feature>
<feature type="region of interest" description="Disordered" evidence="1">
    <location>
        <begin position="46"/>
        <end position="90"/>
    </location>
</feature>
<accession>W1PJH8</accession>
<protein>
    <submittedName>
        <fullName evidence="2">Uncharacterized protein</fullName>
    </submittedName>
</protein>
<dbReference type="Gramene" id="ERN07245">
    <property type="protein sequence ID" value="ERN07245"/>
    <property type="gene ID" value="AMTR_s00019p00191800"/>
</dbReference>
<dbReference type="Proteomes" id="UP000017836">
    <property type="component" value="Unassembled WGS sequence"/>
</dbReference>
<evidence type="ECO:0000313" key="3">
    <source>
        <dbReference type="Proteomes" id="UP000017836"/>
    </source>
</evidence>
<evidence type="ECO:0000256" key="1">
    <source>
        <dbReference type="SAM" id="MobiDB-lite"/>
    </source>
</evidence>
<keyword evidence="3" id="KW-1185">Reference proteome</keyword>
<sequence>MDVDAFPSHLEELKVMSWPAIQAIETESVVREEIRSPLPSRLQRLVGKSGSTFPDESINSPVPRQVSRDSLAIHPTDPISNAAAGADGSG</sequence>
<proteinExistence type="predicted"/>
<gene>
    <name evidence="2" type="ORF">AMTR_s00019p00191800</name>
</gene>
<dbReference type="EMBL" id="KI393807">
    <property type="protein sequence ID" value="ERN07245.1"/>
    <property type="molecule type" value="Genomic_DNA"/>
</dbReference>
<organism evidence="2 3">
    <name type="scientific">Amborella trichopoda</name>
    <dbReference type="NCBI Taxonomy" id="13333"/>
    <lineage>
        <taxon>Eukaryota</taxon>
        <taxon>Viridiplantae</taxon>
        <taxon>Streptophyta</taxon>
        <taxon>Embryophyta</taxon>
        <taxon>Tracheophyta</taxon>
        <taxon>Spermatophyta</taxon>
        <taxon>Magnoliopsida</taxon>
        <taxon>Amborellales</taxon>
        <taxon>Amborellaceae</taxon>
        <taxon>Amborella</taxon>
    </lineage>
</organism>
<reference evidence="3" key="1">
    <citation type="journal article" date="2013" name="Science">
        <title>The Amborella genome and the evolution of flowering plants.</title>
        <authorList>
            <consortium name="Amborella Genome Project"/>
        </authorList>
    </citation>
    <scope>NUCLEOTIDE SEQUENCE [LARGE SCALE GENOMIC DNA]</scope>
</reference>
<dbReference type="HOGENOM" id="CLU_2443764_0_0_1"/>
<dbReference type="AlphaFoldDB" id="W1PJH8"/>
<evidence type="ECO:0000313" key="2">
    <source>
        <dbReference type="EMBL" id="ERN07245.1"/>
    </source>
</evidence>